<evidence type="ECO:0000313" key="3">
    <source>
        <dbReference type="Proteomes" id="UP000023152"/>
    </source>
</evidence>
<gene>
    <name evidence="2" type="ORF">RFI_27949</name>
</gene>
<dbReference type="GO" id="GO:0000145">
    <property type="term" value="C:exocyst"/>
    <property type="evidence" value="ECO:0007669"/>
    <property type="project" value="UniProtKB-UniRule"/>
</dbReference>
<evidence type="ECO:0000256" key="1">
    <source>
        <dbReference type="RuleBase" id="RU367079"/>
    </source>
</evidence>
<accession>X6M7K6</accession>
<keyword evidence="1" id="KW-0653">Protein transport</keyword>
<dbReference type="GO" id="GO:0006612">
    <property type="term" value="P:protein targeting to membrane"/>
    <property type="evidence" value="ECO:0007669"/>
    <property type="project" value="UniProtKB-UniRule"/>
</dbReference>
<name>X6M7K6_RETFI</name>
<keyword evidence="1" id="KW-0268">Exocytosis</keyword>
<protein>
    <recommendedName>
        <fullName evidence="1">Exocyst complex component Sec8</fullName>
    </recommendedName>
</protein>
<dbReference type="GO" id="GO:0006893">
    <property type="term" value="P:Golgi to plasma membrane transport"/>
    <property type="evidence" value="ECO:0007669"/>
    <property type="project" value="TreeGrafter"/>
</dbReference>
<dbReference type="GO" id="GO:0090522">
    <property type="term" value="P:vesicle tethering involved in exocytosis"/>
    <property type="evidence" value="ECO:0007669"/>
    <property type="project" value="UniProtKB-UniRule"/>
</dbReference>
<evidence type="ECO:0000313" key="2">
    <source>
        <dbReference type="EMBL" id="ETO09427.1"/>
    </source>
</evidence>
<dbReference type="Proteomes" id="UP000023152">
    <property type="component" value="Unassembled WGS sequence"/>
</dbReference>
<dbReference type="PANTHER" id="PTHR14146">
    <property type="entry name" value="EXOCYST COMPLEX COMPONENT 4"/>
    <property type="match status" value="1"/>
</dbReference>
<dbReference type="OrthoDB" id="272977at2759"/>
<proteinExistence type="inferred from homology"/>
<dbReference type="InterPro" id="IPR039682">
    <property type="entry name" value="Sec8/EXOC4"/>
</dbReference>
<dbReference type="GO" id="GO:0015031">
    <property type="term" value="P:protein transport"/>
    <property type="evidence" value="ECO:0007669"/>
    <property type="project" value="UniProtKB-KW"/>
</dbReference>
<dbReference type="EMBL" id="ASPP01024074">
    <property type="protein sequence ID" value="ETO09427.1"/>
    <property type="molecule type" value="Genomic_DNA"/>
</dbReference>
<dbReference type="PANTHER" id="PTHR14146:SF0">
    <property type="entry name" value="EXOCYST COMPLEX COMPONENT 4"/>
    <property type="match status" value="1"/>
</dbReference>
<comment type="caution">
    <text evidence="2">The sequence shown here is derived from an EMBL/GenBank/DDBJ whole genome shotgun (WGS) entry which is preliminary data.</text>
</comment>
<organism evidence="2 3">
    <name type="scientific">Reticulomyxa filosa</name>
    <dbReference type="NCBI Taxonomy" id="46433"/>
    <lineage>
        <taxon>Eukaryota</taxon>
        <taxon>Sar</taxon>
        <taxon>Rhizaria</taxon>
        <taxon>Retaria</taxon>
        <taxon>Foraminifera</taxon>
        <taxon>Monothalamids</taxon>
        <taxon>Reticulomyxidae</taxon>
        <taxon>Reticulomyxa</taxon>
    </lineage>
</organism>
<comment type="function">
    <text evidence="1">Component of the exocyst complex involved in the docking of exocytic vesicles with fusion sites on the plasma membrane.</text>
</comment>
<reference evidence="2 3" key="1">
    <citation type="journal article" date="2013" name="Curr. Biol.">
        <title>The Genome of the Foraminiferan Reticulomyxa filosa.</title>
        <authorList>
            <person name="Glockner G."/>
            <person name="Hulsmann N."/>
            <person name="Schleicher M."/>
            <person name="Noegel A.A."/>
            <person name="Eichinger L."/>
            <person name="Gallinger C."/>
            <person name="Pawlowski J."/>
            <person name="Sierra R."/>
            <person name="Euteneuer U."/>
            <person name="Pillet L."/>
            <person name="Moustafa A."/>
            <person name="Platzer M."/>
            <person name="Groth M."/>
            <person name="Szafranski K."/>
            <person name="Schliwa M."/>
        </authorList>
    </citation>
    <scope>NUCLEOTIDE SEQUENCE [LARGE SCALE GENOMIC DNA]</scope>
</reference>
<keyword evidence="3" id="KW-1185">Reference proteome</keyword>
<comment type="similarity">
    <text evidence="1">Belongs to the SEC8 family.</text>
</comment>
<dbReference type="AlphaFoldDB" id="X6M7K6"/>
<keyword evidence="1" id="KW-0813">Transport</keyword>
<sequence>MVLQKLDQVHAYNISNGVFPSSKTVRKKSNRKIIYILLDRSLAHIRVFFFVTMQAMANGNNKESNVDVTTETLGHMVGNLPQVLFEPEASYNPFEFWNLDEETLEDYSESVERGVTTAIERHHKGFNTATVSFTIILESIKDAQHRLETLTTNLSQCKRLIGESLINANDKKVAKEGDLSQSKVEQIRRLWIEGKQYKQRLTESEKVEHYLQVPKILAIYIRNRQFVHAAVLISDALHLYVTDLFHIDLLKHHQQILLEKKNALEIVLLEEFISYVYLKDRHLRDKIFNRKRVTTQLHDSFGYLHAMQKNRMNKTNVDEKDANVIDAWNKLLEYSDDALDKWDNVTNMNIGNEQTQLVNEHLQEDLAKRESNVIDAAFTGSEEYRYALNLSKVIVPTYHTLKVNAIDDTQYSRKLRAVLSAETRDSFLKYVSLKKKKINEKTLFALRK</sequence>